<dbReference type="STRING" id="13249.T1HY00"/>
<dbReference type="eggNOG" id="ENOG502S719">
    <property type="taxonomic scope" value="Eukaryota"/>
</dbReference>
<protein>
    <submittedName>
        <fullName evidence="2">Uncharacterized protein</fullName>
    </submittedName>
</protein>
<evidence type="ECO:0000313" key="3">
    <source>
        <dbReference type="Proteomes" id="UP000015103"/>
    </source>
</evidence>
<feature type="compositionally biased region" description="Polar residues" evidence="1">
    <location>
        <begin position="18"/>
        <end position="29"/>
    </location>
</feature>
<dbReference type="HOGENOM" id="CLU_162230_0_0_1"/>
<dbReference type="VEuPathDB" id="VectorBase:RPRC008920"/>
<organism evidence="2 3">
    <name type="scientific">Rhodnius prolixus</name>
    <name type="common">Triatomid bug</name>
    <dbReference type="NCBI Taxonomy" id="13249"/>
    <lineage>
        <taxon>Eukaryota</taxon>
        <taxon>Metazoa</taxon>
        <taxon>Ecdysozoa</taxon>
        <taxon>Arthropoda</taxon>
        <taxon>Hexapoda</taxon>
        <taxon>Insecta</taxon>
        <taxon>Pterygota</taxon>
        <taxon>Neoptera</taxon>
        <taxon>Paraneoptera</taxon>
        <taxon>Hemiptera</taxon>
        <taxon>Heteroptera</taxon>
        <taxon>Panheteroptera</taxon>
        <taxon>Cimicomorpha</taxon>
        <taxon>Reduviidae</taxon>
        <taxon>Triatominae</taxon>
        <taxon>Rhodnius</taxon>
    </lineage>
</organism>
<dbReference type="EnsemblMetazoa" id="RPRC008920-RA">
    <property type="protein sequence ID" value="RPRC008920-PA"/>
    <property type="gene ID" value="RPRC008920"/>
</dbReference>
<sequence length="97" mass="10567">MSAEEIVSQVDQLAKASGSHTANDSQQGRSVGGQGTGPSSDPKAQKRNFLLAQARHVDTAPLPDQARHDSVLRANPYPEVTDRICRLPLPTLFYRLE</sequence>
<proteinExistence type="predicted"/>
<keyword evidence="3" id="KW-1185">Reference proteome</keyword>
<evidence type="ECO:0000313" key="2">
    <source>
        <dbReference type="EnsemblMetazoa" id="RPRC008920-PA"/>
    </source>
</evidence>
<dbReference type="PANTHER" id="PTHR34141:SF1">
    <property type="match status" value="1"/>
</dbReference>
<name>T1HY00_RHOPR</name>
<dbReference type="Proteomes" id="UP000015103">
    <property type="component" value="Unassembled WGS sequence"/>
</dbReference>
<dbReference type="PANTHER" id="PTHR34141">
    <property type="match status" value="1"/>
</dbReference>
<evidence type="ECO:0000256" key="1">
    <source>
        <dbReference type="SAM" id="MobiDB-lite"/>
    </source>
</evidence>
<dbReference type="InParanoid" id="T1HY00"/>
<dbReference type="EMBL" id="ACPB03038336">
    <property type="status" value="NOT_ANNOTATED_CDS"/>
    <property type="molecule type" value="Genomic_DNA"/>
</dbReference>
<accession>T1HY00</accession>
<feature type="region of interest" description="Disordered" evidence="1">
    <location>
        <begin position="1"/>
        <end position="48"/>
    </location>
</feature>
<reference evidence="2" key="1">
    <citation type="submission" date="2015-05" db="UniProtKB">
        <authorList>
            <consortium name="EnsemblMetazoa"/>
        </authorList>
    </citation>
    <scope>IDENTIFICATION</scope>
</reference>
<dbReference type="AlphaFoldDB" id="T1HY00"/>